<keyword evidence="5" id="KW-1185">Reference proteome</keyword>
<dbReference type="Proteomes" id="UP000683360">
    <property type="component" value="Unassembled WGS sequence"/>
</dbReference>
<gene>
    <name evidence="4" type="ORF">MEDL_64154</name>
</gene>
<dbReference type="InterPro" id="IPR035595">
    <property type="entry name" value="UDP_glycos_trans_CS"/>
</dbReference>
<name>A0A8S3VG24_MYTED</name>
<dbReference type="PANTHER" id="PTHR48043:SF145">
    <property type="entry name" value="FI06409P-RELATED"/>
    <property type="match status" value="1"/>
</dbReference>
<sequence>MNARAVLRKLPEGGSLRVDASGRIKPRIQRVPDQQQGRNENAKDVPGFSWFVYYYNRVDIHKNAPKPSGGIGILVKKWILEHYNASVIDRSFDGILGLKFENRMNDSNFLVFACYLPPENSPRGRDAPSFFAHLLAQIYLNDECDAILLTGDFNSRIGSLPDTLNDIDCVPMRNTIDKSINQHGHEFIDFLNESKFCVLNGRFQGCDNFTSISTRGKSVVDYICVPHDVFDKCKKFEVLTAESIVNNNSLFGLLGGKSRLPDHSVLITEFTVTHFEQAVSTDNEMKRARFKINQIPNPRSTSFIMTYGWKTSFIALTMGFSTHLYNVDCKRCIVFVAQFRSHISPVMAITKELEKYNHSATFVLSTSMDKEIRSKGLSIKSVVANSLDKASFFDDVQAILEMTMNGSMNFPFLQLFRNAYDHCHSFSTDDELFGIIEAAKFDYAIVDYGPFLCYEILAYKLSLPFIFVSAIYDQNLHRTPFNPAYMPAFLSGFTDKMTFWERMINTVLYTYELIKPTMPSFGYLVSKYVPEKPFMSNSELKTRFLLHIINGDILMDYPISIASNAILCGGLAAGPSKTLMSRIESFVEKSKDGLVIVSFGSIIKTCPEKIINKLISAFQKMKDLNFIFRSGDYVKENGNILLLPWLPQNDLLGHVKTKLFITHCGKSGVFEALYHGVPMITFPIALDQNSNAAVIKDKGYGISMDILDFFCERIS</sequence>
<accession>A0A8S3VG24</accession>
<dbReference type="PANTHER" id="PTHR48043">
    <property type="entry name" value="EG:EG0003.4 PROTEIN-RELATED"/>
    <property type="match status" value="1"/>
</dbReference>
<dbReference type="InterPro" id="IPR002213">
    <property type="entry name" value="UDP_glucos_trans"/>
</dbReference>
<evidence type="ECO:0000256" key="3">
    <source>
        <dbReference type="ARBA" id="ARBA00022679"/>
    </source>
</evidence>
<evidence type="ECO:0000256" key="2">
    <source>
        <dbReference type="ARBA" id="ARBA00022676"/>
    </source>
</evidence>
<keyword evidence="3 4" id="KW-0808">Transferase</keyword>
<dbReference type="EC" id="2.4.1.17" evidence="4"/>
<dbReference type="CDD" id="cd03784">
    <property type="entry name" value="GT1_Gtf-like"/>
    <property type="match status" value="1"/>
</dbReference>
<dbReference type="InterPro" id="IPR050271">
    <property type="entry name" value="UDP-glycosyltransferase"/>
</dbReference>
<dbReference type="FunFam" id="3.40.50.2000:FF:000021">
    <property type="entry name" value="UDP-glucuronosyltransferase"/>
    <property type="match status" value="1"/>
</dbReference>
<dbReference type="AlphaFoldDB" id="A0A8S3VG24"/>
<dbReference type="InterPro" id="IPR036691">
    <property type="entry name" value="Endo/exonu/phosph_ase_sf"/>
</dbReference>
<dbReference type="GO" id="GO:0015020">
    <property type="term" value="F:glucuronosyltransferase activity"/>
    <property type="evidence" value="ECO:0007669"/>
    <property type="project" value="UniProtKB-EC"/>
</dbReference>
<dbReference type="SUPFAM" id="SSF53756">
    <property type="entry name" value="UDP-Glycosyltransferase/glycogen phosphorylase"/>
    <property type="match status" value="1"/>
</dbReference>
<dbReference type="PROSITE" id="PS00375">
    <property type="entry name" value="UDPGT"/>
    <property type="match status" value="1"/>
</dbReference>
<dbReference type="Gene3D" id="3.40.50.2000">
    <property type="entry name" value="Glycogen Phosphorylase B"/>
    <property type="match status" value="2"/>
</dbReference>
<proteinExistence type="inferred from homology"/>
<dbReference type="Pfam" id="PF00201">
    <property type="entry name" value="UDPGT"/>
    <property type="match status" value="1"/>
</dbReference>
<keyword evidence="2 4" id="KW-0328">Glycosyltransferase</keyword>
<evidence type="ECO:0000256" key="1">
    <source>
        <dbReference type="ARBA" id="ARBA00009995"/>
    </source>
</evidence>
<comment type="similarity">
    <text evidence="1">Belongs to the UDP-glycosyltransferase family.</text>
</comment>
<dbReference type="EMBL" id="CAJPWZ010003122">
    <property type="protein sequence ID" value="CAG2252569.1"/>
    <property type="molecule type" value="Genomic_DNA"/>
</dbReference>
<protein>
    <submittedName>
        <fullName evidence="4">UGT</fullName>
        <ecNumber evidence="4">2.4.1.17</ecNumber>
    </submittedName>
</protein>
<dbReference type="OrthoDB" id="5835829at2759"/>
<evidence type="ECO:0000313" key="4">
    <source>
        <dbReference type="EMBL" id="CAG2252569.1"/>
    </source>
</evidence>
<organism evidence="4 5">
    <name type="scientific">Mytilus edulis</name>
    <name type="common">Blue mussel</name>
    <dbReference type="NCBI Taxonomy" id="6550"/>
    <lineage>
        <taxon>Eukaryota</taxon>
        <taxon>Metazoa</taxon>
        <taxon>Spiralia</taxon>
        <taxon>Lophotrochozoa</taxon>
        <taxon>Mollusca</taxon>
        <taxon>Bivalvia</taxon>
        <taxon>Autobranchia</taxon>
        <taxon>Pteriomorphia</taxon>
        <taxon>Mytilida</taxon>
        <taxon>Mytiloidea</taxon>
        <taxon>Mytilidae</taxon>
        <taxon>Mytilinae</taxon>
        <taxon>Mytilus</taxon>
    </lineage>
</organism>
<comment type="caution">
    <text evidence="4">The sequence shown here is derived from an EMBL/GenBank/DDBJ whole genome shotgun (WGS) entry which is preliminary data.</text>
</comment>
<dbReference type="SUPFAM" id="SSF56219">
    <property type="entry name" value="DNase I-like"/>
    <property type="match status" value="1"/>
</dbReference>
<dbReference type="Gene3D" id="3.60.10.10">
    <property type="entry name" value="Endonuclease/exonuclease/phosphatase"/>
    <property type="match status" value="1"/>
</dbReference>
<reference evidence="4" key="1">
    <citation type="submission" date="2021-03" db="EMBL/GenBank/DDBJ databases">
        <authorList>
            <person name="Bekaert M."/>
        </authorList>
    </citation>
    <scope>NUCLEOTIDE SEQUENCE</scope>
</reference>
<evidence type="ECO:0000313" key="5">
    <source>
        <dbReference type="Proteomes" id="UP000683360"/>
    </source>
</evidence>